<organism evidence="4 5">
    <name type="scientific">Ornithinimicrobium pratense</name>
    <dbReference type="NCBI Taxonomy" id="2593973"/>
    <lineage>
        <taxon>Bacteria</taxon>
        <taxon>Bacillati</taxon>
        <taxon>Actinomycetota</taxon>
        <taxon>Actinomycetes</taxon>
        <taxon>Micrococcales</taxon>
        <taxon>Ornithinimicrobiaceae</taxon>
        <taxon>Ornithinimicrobium</taxon>
    </lineage>
</organism>
<dbReference type="GO" id="GO:0000976">
    <property type="term" value="F:transcription cis-regulatory region binding"/>
    <property type="evidence" value="ECO:0007669"/>
    <property type="project" value="TreeGrafter"/>
</dbReference>
<dbReference type="PRINTS" id="PR00455">
    <property type="entry name" value="HTHTETR"/>
</dbReference>
<keyword evidence="1 2" id="KW-0238">DNA-binding</keyword>
<dbReference type="RefSeq" id="WP_158062011.1">
    <property type="nucleotide sequence ID" value="NZ_CP044427.1"/>
</dbReference>
<dbReference type="InterPro" id="IPR041583">
    <property type="entry name" value="TetR_C_31"/>
</dbReference>
<dbReference type="OrthoDB" id="5242433at2"/>
<dbReference type="SUPFAM" id="SSF48498">
    <property type="entry name" value="Tetracyclin repressor-like, C-terminal domain"/>
    <property type="match status" value="1"/>
</dbReference>
<name>A0A5J6V8Y0_9MICO</name>
<proteinExistence type="predicted"/>
<dbReference type="PANTHER" id="PTHR30055:SF226">
    <property type="entry name" value="HTH-TYPE TRANSCRIPTIONAL REGULATOR PKSA"/>
    <property type="match status" value="1"/>
</dbReference>
<accession>A0A5J6V8Y0</accession>
<feature type="domain" description="HTH tetR-type" evidence="3">
    <location>
        <begin position="2"/>
        <end position="62"/>
    </location>
</feature>
<feature type="DNA-binding region" description="H-T-H motif" evidence="2">
    <location>
        <begin position="25"/>
        <end position="44"/>
    </location>
</feature>
<dbReference type="Pfam" id="PF00440">
    <property type="entry name" value="TetR_N"/>
    <property type="match status" value="1"/>
</dbReference>
<gene>
    <name evidence="4" type="ORF">FY030_13500</name>
</gene>
<dbReference type="PANTHER" id="PTHR30055">
    <property type="entry name" value="HTH-TYPE TRANSCRIPTIONAL REGULATOR RUTR"/>
    <property type="match status" value="1"/>
</dbReference>
<evidence type="ECO:0000313" key="5">
    <source>
        <dbReference type="Proteomes" id="UP000326546"/>
    </source>
</evidence>
<dbReference type="InterPro" id="IPR050109">
    <property type="entry name" value="HTH-type_TetR-like_transc_reg"/>
</dbReference>
<dbReference type="AlphaFoldDB" id="A0A5J6V8Y0"/>
<dbReference type="InterPro" id="IPR001647">
    <property type="entry name" value="HTH_TetR"/>
</dbReference>
<sequence>MAQRRAELTQVALRVMARDGAWALTTRAVADEAGVPHGSVHYAFSSKEALLQAVIAADTDSAVRIFSSVGAAGGPPEEVLARAFSAYVDHLIADPDIELALQELTLMAVRDPALAELFRASEQGYADSLTQLLSDVAAQARGRWAVPVPVLVDQLLGLLFGTTVAWLGHRDDARLRAAFSDAAHATASRLERDSRS</sequence>
<dbReference type="GO" id="GO:0003700">
    <property type="term" value="F:DNA-binding transcription factor activity"/>
    <property type="evidence" value="ECO:0007669"/>
    <property type="project" value="TreeGrafter"/>
</dbReference>
<evidence type="ECO:0000313" key="4">
    <source>
        <dbReference type="EMBL" id="QFG69581.1"/>
    </source>
</evidence>
<protein>
    <submittedName>
        <fullName evidence="4">TetR family transcriptional regulator</fullName>
    </submittedName>
</protein>
<dbReference type="Proteomes" id="UP000326546">
    <property type="component" value="Chromosome"/>
</dbReference>
<dbReference type="InterPro" id="IPR036271">
    <property type="entry name" value="Tet_transcr_reg_TetR-rel_C_sf"/>
</dbReference>
<dbReference type="InterPro" id="IPR009057">
    <property type="entry name" value="Homeodomain-like_sf"/>
</dbReference>
<evidence type="ECO:0000256" key="2">
    <source>
        <dbReference type="PROSITE-ProRule" id="PRU00335"/>
    </source>
</evidence>
<dbReference type="PROSITE" id="PS50977">
    <property type="entry name" value="HTH_TETR_2"/>
    <property type="match status" value="1"/>
</dbReference>
<dbReference type="EMBL" id="CP044427">
    <property type="protein sequence ID" value="QFG69581.1"/>
    <property type="molecule type" value="Genomic_DNA"/>
</dbReference>
<dbReference type="Pfam" id="PF17940">
    <property type="entry name" value="TetR_C_31"/>
    <property type="match status" value="1"/>
</dbReference>
<dbReference type="KEGG" id="serw:FY030_13500"/>
<reference evidence="4 5" key="1">
    <citation type="submission" date="2019-09" db="EMBL/GenBank/DDBJ databases">
        <title>Serinicoccus pratensis sp. nov., isolated from meadow soil.</title>
        <authorList>
            <person name="Zhang W."/>
        </authorList>
    </citation>
    <scope>NUCLEOTIDE SEQUENCE [LARGE SCALE GENOMIC DNA]</scope>
    <source>
        <strain evidence="4 5">W204</strain>
    </source>
</reference>
<dbReference type="Gene3D" id="1.10.357.10">
    <property type="entry name" value="Tetracycline Repressor, domain 2"/>
    <property type="match status" value="1"/>
</dbReference>
<dbReference type="SUPFAM" id="SSF46689">
    <property type="entry name" value="Homeodomain-like"/>
    <property type="match status" value="1"/>
</dbReference>
<evidence type="ECO:0000256" key="1">
    <source>
        <dbReference type="ARBA" id="ARBA00023125"/>
    </source>
</evidence>
<keyword evidence="5" id="KW-1185">Reference proteome</keyword>
<evidence type="ECO:0000259" key="3">
    <source>
        <dbReference type="PROSITE" id="PS50977"/>
    </source>
</evidence>